<dbReference type="Proteomes" id="UP000017746">
    <property type="component" value="Chromosome"/>
</dbReference>
<evidence type="ECO:0000313" key="1">
    <source>
        <dbReference type="EMBL" id="AGZ42475.1"/>
    </source>
</evidence>
<dbReference type="Pfam" id="PF20062">
    <property type="entry name" value="DUF6461"/>
    <property type="match status" value="1"/>
</dbReference>
<dbReference type="eggNOG" id="ENOG5030XGU">
    <property type="taxonomic scope" value="Bacteria"/>
</dbReference>
<dbReference type="EMBL" id="CP006272">
    <property type="protein sequence ID" value="AGZ42475.1"/>
    <property type="molecule type" value="Genomic_DNA"/>
</dbReference>
<dbReference type="AlphaFoldDB" id="U5W3A0"/>
<evidence type="ECO:0000313" key="2">
    <source>
        <dbReference type="Proteomes" id="UP000017746"/>
    </source>
</evidence>
<keyword evidence="2" id="KW-1185">Reference proteome</keyword>
<protein>
    <submittedName>
        <fullName evidence="1">Uncharacterized protein</fullName>
    </submittedName>
</protein>
<dbReference type="PATRIC" id="fig|1246995.3.peg.4260"/>
<gene>
    <name evidence="1" type="ORF">AFR_21015</name>
</gene>
<dbReference type="HOGENOM" id="CLU_817920_0_0_11"/>
<sequence>MGEIVCLTFVKGLDPAAALLRMGGYADSLRVREAAEIGEVMDSFEGGYPRMAAALDLGAWSLVLEPDGFSGADDSLLRVVSRGTETVSVLRHDYASAAFAYAVDGEIVAGFEPGRPEAPAHLQPLLAEVGLRVPSGEGDDTWTDAVARALLLAQRITGVTVPPDPFEADLLSAQIEPWFVVPASPGDLLYGSDPPAGSLVAAVEAASPDRQRAVAVAEVRRQATALGLADTPGLADVLRAAATGTAGPISADSPLGTHVRTWLTATTRAGDSLNSNRHAMTAAERTHAYALGWFTAALRGVLNPDPQKAALAALRPLTSNIAALTDPAVRAAVIHALTT</sequence>
<dbReference type="InterPro" id="IPR045592">
    <property type="entry name" value="DUF6461"/>
</dbReference>
<dbReference type="KEGG" id="afs:AFR_21015"/>
<proteinExistence type="predicted"/>
<organism evidence="1 2">
    <name type="scientific">Actinoplanes friuliensis DSM 7358</name>
    <dbReference type="NCBI Taxonomy" id="1246995"/>
    <lineage>
        <taxon>Bacteria</taxon>
        <taxon>Bacillati</taxon>
        <taxon>Actinomycetota</taxon>
        <taxon>Actinomycetes</taxon>
        <taxon>Micromonosporales</taxon>
        <taxon>Micromonosporaceae</taxon>
        <taxon>Actinoplanes</taxon>
    </lineage>
</organism>
<reference evidence="1 2" key="1">
    <citation type="journal article" date="2014" name="J. Biotechnol.">
        <title>Complete genome sequence of the actinobacterium Actinoplanes friuliensis HAG 010964, producer of the lipopeptide antibiotic friulimycin.</title>
        <authorList>
            <person name="Ruckert C."/>
            <person name="Szczepanowski R."/>
            <person name="Albersmeier A."/>
            <person name="Goesmann A."/>
            <person name="Fischer N."/>
            <person name="Steinkamper A."/>
            <person name="Puhler A."/>
            <person name="Biener R."/>
            <person name="Schwartz D."/>
            <person name="Kalinowski J."/>
        </authorList>
    </citation>
    <scope>NUCLEOTIDE SEQUENCE [LARGE SCALE GENOMIC DNA]</scope>
    <source>
        <strain evidence="1 2">DSM 7358</strain>
    </source>
</reference>
<dbReference type="STRING" id="1246995.AFR_21015"/>
<name>U5W3A0_9ACTN</name>
<accession>U5W3A0</accession>